<dbReference type="EMBL" id="JAOWLA010000003">
    <property type="protein sequence ID" value="MCV2864149.1"/>
    <property type="molecule type" value="Genomic_DNA"/>
</dbReference>
<dbReference type="RefSeq" id="WP_263720618.1">
    <property type="nucleotide sequence ID" value="NZ_JAOWLA010000003.1"/>
</dbReference>
<sequence>MASGLPAGAARSACAGALIAVAWGFGPSDASPAPQHPAPRPALAGIDYDTALSQGRTLWTASAIRDSVAACETVGPAYRVDCLAEYLGWAAGQMPSNGDYAPARRLLAQGAVGLARLARDHADPGMTAIRPQRARPLHDPARPLRALRGEAITSAGRRAEVLLDEMATALLRSAGSETRRAHFQQIAEAVTSLKVLLRSS</sequence>
<keyword evidence="2" id="KW-1185">Reference proteome</keyword>
<name>A0ABT2YZ32_9RHOB</name>
<evidence type="ECO:0000313" key="1">
    <source>
        <dbReference type="EMBL" id="MCV2864149.1"/>
    </source>
</evidence>
<proteinExistence type="predicted"/>
<protein>
    <submittedName>
        <fullName evidence="1">Uncharacterized protein</fullName>
    </submittedName>
</protein>
<dbReference type="Proteomes" id="UP001652503">
    <property type="component" value="Unassembled WGS sequence"/>
</dbReference>
<evidence type="ECO:0000313" key="2">
    <source>
        <dbReference type="Proteomes" id="UP001652503"/>
    </source>
</evidence>
<reference evidence="1 2" key="1">
    <citation type="submission" date="2022-10" db="EMBL/GenBank/DDBJ databases">
        <title>Defluviimonas sp. nov., isolated from ocean surface water.</title>
        <authorList>
            <person name="He W."/>
            <person name="Wang L."/>
            <person name="Zhang D.-F."/>
        </authorList>
    </citation>
    <scope>NUCLEOTIDE SEQUENCE [LARGE SCALE GENOMIC DNA]</scope>
    <source>
        <strain evidence="1 2">WL0075</strain>
    </source>
</reference>
<gene>
    <name evidence="1" type="ORF">OE647_05265</name>
</gene>
<organism evidence="1 2">
    <name type="scientific">Albidovulum sediminicola</name>
    <dbReference type="NCBI Taxonomy" id="2984331"/>
    <lineage>
        <taxon>Bacteria</taxon>
        <taxon>Pseudomonadati</taxon>
        <taxon>Pseudomonadota</taxon>
        <taxon>Alphaproteobacteria</taxon>
        <taxon>Rhodobacterales</taxon>
        <taxon>Paracoccaceae</taxon>
        <taxon>Albidovulum</taxon>
    </lineage>
</organism>
<accession>A0ABT2YZ32</accession>
<comment type="caution">
    <text evidence="1">The sequence shown here is derived from an EMBL/GenBank/DDBJ whole genome shotgun (WGS) entry which is preliminary data.</text>
</comment>